<evidence type="ECO:0000256" key="3">
    <source>
        <dbReference type="ARBA" id="ARBA00005708"/>
    </source>
</evidence>
<dbReference type="PANTHER" id="PTHR42844:SF1">
    <property type="entry name" value="DIHYDRONEOPTERIN ALDOLASE 1-RELATED"/>
    <property type="match status" value="1"/>
</dbReference>
<dbReference type="SUPFAM" id="SSF55620">
    <property type="entry name" value="Tetrahydrobiopterin biosynthesis enzymes-like"/>
    <property type="match status" value="1"/>
</dbReference>
<reference evidence="9" key="1">
    <citation type="submission" date="2011-12" db="EMBL/GenBank/DDBJ databases">
        <title>The complete genome of chromosome of Sulfobacillus acidophilus DSM 10332.</title>
        <authorList>
            <person name="Lucas S."/>
            <person name="Han J."/>
            <person name="Lapidus A."/>
            <person name="Bruce D."/>
            <person name="Goodwin L."/>
            <person name="Pitluck S."/>
            <person name="Peters L."/>
            <person name="Kyrpides N."/>
            <person name="Mavromatis K."/>
            <person name="Ivanova N."/>
            <person name="Mikhailova N."/>
            <person name="Chertkov O."/>
            <person name="Saunders E."/>
            <person name="Detter J.C."/>
            <person name="Tapia R."/>
            <person name="Han C."/>
            <person name="Land M."/>
            <person name="Hauser L."/>
            <person name="Markowitz V."/>
            <person name="Cheng J.-F."/>
            <person name="Hugenholtz P."/>
            <person name="Woyke T."/>
            <person name="Wu D."/>
            <person name="Pukall R."/>
            <person name="Gehrich-Schroeter G."/>
            <person name="Schneider S."/>
            <person name="Klenk H.-P."/>
            <person name="Eisen J.A."/>
        </authorList>
    </citation>
    <scope>NUCLEOTIDE SEQUENCE [LARGE SCALE GENOMIC DNA]</scope>
    <source>
        <strain evidence="9">ATCC 700253 / DSM 10332 / NAL</strain>
    </source>
</reference>
<dbReference type="EC" id="4.1.2.25" evidence="6"/>
<gene>
    <name evidence="8" type="ordered locus">Sulac_0207</name>
</gene>
<comment type="similarity">
    <text evidence="3 6">Belongs to the DHNA family.</text>
</comment>
<reference evidence="8 9" key="2">
    <citation type="journal article" date="2012" name="Stand. Genomic Sci.">
        <title>Complete genome sequence of the moderately thermophilic mineral-sulfide-oxidizing firmicute Sulfobacillus acidophilus type strain (NAL(T)).</title>
        <authorList>
            <person name="Anderson I."/>
            <person name="Chertkov O."/>
            <person name="Chen A."/>
            <person name="Saunders E."/>
            <person name="Lapidus A."/>
            <person name="Nolan M."/>
            <person name="Lucas S."/>
            <person name="Hammon N."/>
            <person name="Deshpande S."/>
            <person name="Cheng J.F."/>
            <person name="Han C."/>
            <person name="Tapia R."/>
            <person name="Goodwin L.A."/>
            <person name="Pitluck S."/>
            <person name="Liolios K."/>
            <person name="Pagani I."/>
            <person name="Ivanova N."/>
            <person name="Mikhailova N."/>
            <person name="Pati A."/>
            <person name="Palaniappan K."/>
            <person name="Land M."/>
            <person name="Pan C."/>
            <person name="Rohde M."/>
            <person name="Pukall R."/>
            <person name="Goker M."/>
            <person name="Detter J.C."/>
            <person name="Woyke T."/>
            <person name="Bristow J."/>
            <person name="Eisen J.A."/>
            <person name="Markowitz V."/>
            <person name="Hugenholtz P."/>
            <person name="Kyrpides N.C."/>
            <person name="Klenk H.P."/>
            <person name="Mavromatis K."/>
        </authorList>
    </citation>
    <scope>NUCLEOTIDE SEQUENCE [LARGE SCALE GENOMIC DNA]</scope>
    <source>
        <strain evidence="9">ATCC 700253 / DSM 10332 / NAL</strain>
    </source>
</reference>
<dbReference type="InterPro" id="IPR006156">
    <property type="entry name" value="Dihydroneopterin_aldolase"/>
</dbReference>
<organism evidence="8 9">
    <name type="scientific">Sulfobacillus acidophilus (strain ATCC 700253 / DSM 10332 / NAL)</name>
    <dbReference type="NCBI Taxonomy" id="679936"/>
    <lineage>
        <taxon>Bacteria</taxon>
        <taxon>Bacillati</taxon>
        <taxon>Bacillota</taxon>
        <taxon>Clostridia</taxon>
        <taxon>Eubacteriales</taxon>
        <taxon>Clostridiales Family XVII. Incertae Sedis</taxon>
        <taxon>Sulfobacillus</taxon>
    </lineage>
</organism>
<protein>
    <recommendedName>
        <fullName evidence="6">7,8-dihydroneopterin aldolase</fullName>
        <ecNumber evidence="6">4.1.2.25</ecNumber>
    </recommendedName>
</protein>
<dbReference type="GO" id="GO:0004150">
    <property type="term" value="F:dihydroneopterin aldolase activity"/>
    <property type="evidence" value="ECO:0007669"/>
    <property type="project" value="UniProtKB-UniRule"/>
</dbReference>
<dbReference type="UniPathway" id="UPA00077">
    <property type="reaction ID" value="UER00154"/>
</dbReference>
<evidence type="ECO:0000256" key="6">
    <source>
        <dbReference type="RuleBase" id="RU362079"/>
    </source>
</evidence>
<comment type="catalytic activity">
    <reaction evidence="1 6">
        <text>7,8-dihydroneopterin = 6-hydroxymethyl-7,8-dihydropterin + glycolaldehyde</text>
        <dbReference type="Rhea" id="RHEA:10540"/>
        <dbReference type="ChEBI" id="CHEBI:17001"/>
        <dbReference type="ChEBI" id="CHEBI:17071"/>
        <dbReference type="ChEBI" id="CHEBI:44841"/>
        <dbReference type="EC" id="4.1.2.25"/>
    </reaction>
</comment>
<dbReference type="InterPro" id="IPR043133">
    <property type="entry name" value="GTP-CH-I_C/QueF"/>
</dbReference>
<evidence type="ECO:0000259" key="7">
    <source>
        <dbReference type="SMART" id="SM00905"/>
    </source>
</evidence>
<keyword evidence="4 6" id="KW-0289">Folate biosynthesis</keyword>
<dbReference type="GO" id="GO:0046656">
    <property type="term" value="P:folic acid biosynthetic process"/>
    <property type="evidence" value="ECO:0007669"/>
    <property type="project" value="UniProtKB-UniRule"/>
</dbReference>
<proteinExistence type="inferred from homology"/>
<dbReference type="NCBIfam" id="TIGR00526">
    <property type="entry name" value="folB_dom"/>
    <property type="match status" value="1"/>
</dbReference>
<dbReference type="HOGENOM" id="CLU_112632_1_3_9"/>
<dbReference type="Pfam" id="PF02152">
    <property type="entry name" value="FolB"/>
    <property type="match status" value="1"/>
</dbReference>
<keyword evidence="5 6" id="KW-0456">Lyase</keyword>
<dbReference type="PATRIC" id="fig|679936.5.peg.211"/>
<evidence type="ECO:0000256" key="1">
    <source>
        <dbReference type="ARBA" id="ARBA00001353"/>
    </source>
</evidence>
<dbReference type="GO" id="GO:0046654">
    <property type="term" value="P:tetrahydrofolate biosynthetic process"/>
    <property type="evidence" value="ECO:0007669"/>
    <property type="project" value="UniProtKB-UniRule"/>
</dbReference>
<dbReference type="NCBIfam" id="TIGR00525">
    <property type="entry name" value="folB"/>
    <property type="match status" value="1"/>
</dbReference>
<feature type="domain" description="Dihydroneopterin aldolase/epimerase" evidence="7">
    <location>
        <begin position="4"/>
        <end position="115"/>
    </location>
</feature>
<dbReference type="GO" id="GO:0005737">
    <property type="term" value="C:cytoplasm"/>
    <property type="evidence" value="ECO:0007669"/>
    <property type="project" value="TreeGrafter"/>
</dbReference>
<comment type="function">
    <text evidence="6">Catalyzes the conversion of 7,8-dihydroneopterin to 6-hydroxymethyl-7,8-dihydropterin.</text>
</comment>
<dbReference type="EMBL" id="CP003179">
    <property type="protein sequence ID" value="AEW03779.1"/>
    <property type="molecule type" value="Genomic_DNA"/>
</dbReference>
<accession>G8TWT1</accession>
<evidence type="ECO:0000256" key="2">
    <source>
        <dbReference type="ARBA" id="ARBA00005013"/>
    </source>
</evidence>
<dbReference type="KEGG" id="sap:Sulac_0207"/>
<evidence type="ECO:0000313" key="8">
    <source>
        <dbReference type="EMBL" id="AEW03779.1"/>
    </source>
</evidence>
<evidence type="ECO:0000256" key="4">
    <source>
        <dbReference type="ARBA" id="ARBA00022909"/>
    </source>
</evidence>
<dbReference type="PANTHER" id="PTHR42844">
    <property type="entry name" value="DIHYDRONEOPTERIN ALDOLASE 1-RELATED"/>
    <property type="match status" value="1"/>
</dbReference>
<dbReference type="SMART" id="SM00905">
    <property type="entry name" value="FolB"/>
    <property type="match status" value="1"/>
</dbReference>
<dbReference type="AlphaFoldDB" id="G8TWT1"/>
<keyword evidence="9" id="KW-1185">Reference proteome</keyword>
<sequence>MGWIYLRRLRFFAVHGLLPEERRHPQEFWVDVRCQVDFKRASETDDVADTVNYADIVAAVRSVVEGEPVNLLERLARQVAEAVRAVDRRIGAIEVTITKVRPPFPVDSAGVEVTWYAD</sequence>
<name>G8TWT1_SULAD</name>
<evidence type="ECO:0000256" key="5">
    <source>
        <dbReference type="ARBA" id="ARBA00023239"/>
    </source>
</evidence>
<dbReference type="CDD" id="cd00534">
    <property type="entry name" value="DHNA_DHNTPE"/>
    <property type="match status" value="1"/>
</dbReference>
<comment type="pathway">
    <text evidence="2 6">Cofactor biosynthesis; tetrahydrofolate biosynthesis; 2-amino-4-hydroxy-6-hydroxymethyl-7,8-dihydropteridine diphosphate from 7,8-dihydroneopterin triphosphate: step 3/4.</text>
</comment>
<evidence type="ECO:0000313" key="9">
    <source>
        <dbReference type="Proteomes" id="UP000005439"/>
    </source>
</evidence>
<dbReference type="Proteomes" id="UP000005439">
    <property type="component" value="Chromosome"/>
</dbReference>
<dbReference type="STRING" id="679936.Sulac_0207"/>
<dbReference type="Gene3D" id="3.30.1130.10">
    <property type="match status" value="1"/>
</dbReference>
<dbReference type="InterPro" id="IPR006157">
    <property type="entry name" value="FolB_dom"/>
</dbReference>